<protein>
    <submittedName>
        <fullName evidence="2">cAMP-binding domain of CRP or a regulatory subunit of cAMP-dependent protein kinases</fullName>
    </submittedName>
</protein>
<keyword evidence="2" id="KW-0418">Kinase</keyword>
<dbReference type="AlphaFoldDB" id="A0A1I4YRX9"/>
<dbReference type="OrthoDB" id="663011at2"/>
<organism evidence="2 3">
    <name type="scientific">Chryseobacterium oleae</name>
    <dbReference type="NCBI Taxonomy" id="491207"/>
    <lineage>
        <taxon>Bacteria</taxon>
        <taxon>Pseudomonadati</taxon>
        <taxon>Bacteroidota</taxon>
        <taxon>Flavobacteriia</taxon>
        <taxon>Flavobacteriales</taxon>
        <taxon>Weeksellaceae</taxon>
        <taxon>Chryseobacterium group</taxon>
        <taxon>Chryseobacterium</taxon>
    </lineage>
</organism>
<dbReference type="InterPro" id="IPR018490">
    <property type="entry name" value="cNMP-bd_dom_sf"/>
</dbReference>
<dbReference type="CDD" id="cd00038">
    <property type="entry name" value="CAP_ED"/>
    <property type="match status" value="1"/>
</dbReference>
<dbReference type="SUPFAM" id="SSF51206">
    <property type="entry name" value="cAMP-binding domain-like"/>
    <property type="match status" value="1"/>
</dbReference>
<dbReference type="Proteomes" id="UP000198769">
    <property type="component" value="Unassembled WGS sequence"/>
</dbReference>
<gene>
    <name evidence="2" type="ORF">SAMN05421594_2637</name>
</gene>
<dbReference type="InterPro" id="IPR014710">
    <property type="entry name" value="RmlC-like_jellyroll"/>
</dbReference>
<evidence type="ECO:0000313" key="2">
    <source>
        <dbReference type="EMBL" id="SFN40737.1"/>
    </source>
</evidence>
<dbReference type="Pfam" id="PF00027">
    <property type="entry name" value="cNMP_binding"/>
    <property type="match status" value="1"/>
</dbReference>
<dbReference type="GO" id="GO:0016301">
    <property type="term" value="F:kinase activity"/>
    <property type="evidence" value="ECO:0007669"/>
    <property type="project" value="UniProtKB-KW"/>
</dbReference>
<accession>A0A1I4YRX9</accession>
<dbReference type="EMBL" id="FOVD01000003">
    <property type="protein sequence ID" value="SFN40737.1"/>
    <property type="molecule type" value="Genomic_DNA"/>
</dbReference>
<sequence>MKDNTNEHKEKGLLFQLDEEHYNELSSYLIEIKYKKNQFLLKEGDFCKHVGFLKKGVVRSYYLNDNGCEINFNFYFDNHLFSDYESFLCNMDSKINIQAMEDSDILLLSKHDLETLYQKEDYWREFGRKITGIMYFETKKRFEDLLYLSPEQRYNNLFSEYPKIFQSIALKHIASYLGIKPQSLSRIRSRSIKR</sequence>
<feature type="domain" description="Cyclic nucleotide-binding" evidence="1">
    <location>
        <begin position="13"/>
        <end position="116"/>
    </location>
</feature>
<evidence type="ECO:0000313" key="3">
    <source>
        <dbReference type="Proteomes" id="UP000198769"/>
    </source>
</evidence>
<dbReference type="Gene3D" id="2.60.120.10">
    <property type="entry name" value="Jelly Rolls"/>
    <property type="match status" value="1"/>
</dbReference>
<reference evidence="3" key="1">
    <citation type="submission" date="2016-10" db="EMBL/GenBank/DDBJ databases">
        <authorList>
            <person name="Varghese N."/>
            <person name="Submissions S."/>
        </authorList>
    </citation>
    <scope>NUCLEOTIDE SEQUENCE [LARGE SCALE GENOMIC DNA]</scope>
    <source>
        <strain evidence="3">DSM 25575</strain>
    </source>
</reference>
<dbReference type="RefSeq" id="WP_090024841.1">
    <property type="nucleotide sequence ID" value="NZ_FOVD01000003.1"/>
</dbReference>
<proteinExistence type="predicted"/>
<keyword evidence="2" id="KW-0808">Transferase</keyword>
<keyword evidence="3" id="KW-1185">Reference proteome</keyword>
<dbReference type="PROSITE" id="PS50042">
    <property type="entry name" value="CNMP_BINDING_3"/>
    <property type="match status" value="1"/>
</dbReference>
<dbReference type="InterPro" id="IPR000595">
    <property type="entry name" value="cNMP-bd_dom"/>
</dbReference>
<name>A0A1I4YRX9_CHROL</name>
<evidence type="ECO:0000259" key="1">
    <source>
        <dbReference type="PROSITE" id="PS50042"/>
    </source>
</evidence>